<evidence type="ECO:0000313" key="2">
    <source>
        <dbReference type="EMBL" id="PNX61603.1"/>
    </source>
</evidence>
<keyword evidence="1" id="KW-1133">Transmembrane helix</keyword>
<comment type="caution">
    <text evidence="2">The sequence shown here is derived from an EMBL/GenBank/DDBJ whole genome shotgun (WGS) entry which is preliminary data.</text>
</comment>
<accession>A0A2K3K5N5</accession>
<reference evidence="2 3" key="2">
    <citation type="journal article" date="2017" name="Front. Plant Sci.">
        <title>Gene Classification and Mining of Molecular Markers Useful in Red Clover (Trifolium pratense) Breeding.</title>
        <authorList>
            <person name="Istvanek J."/>
            <person name="Dluhosova J."/>
            <person name="Dluhos P."/>
            <person name="Patkova L."/>
            <person name="Nedelnik J."/>
            <person name="Repkova J."/>
        </authorList>
    </citation>
    <scope>NUCLEOTIDE SEQUENCE [LARGE SCALE GENOMIC DNA]</scope>
    <source>
        <strain evidence="3">cv. Tatra</strain>
        <tissue evidence="2">Young leaves</tissue>
    </source>
</reference>
<evidence type="ECO:0000313" key="3">
    <source>
        <dbReference type="Proteomes" id="UP000236291"/>
    </source>
</evidence>
<proteinExistence type="predicted"/>
<dbReference type="AlphaFoldDB" id="A0A2K3K5N5"/>
<protein>
    <submittedName>
        <fullName evidence="2">Uncharacterized protein</fullName>
    </submittedName>
</protein>
<gene>
    <name evidence="2" type="ORF">L195_g052545</name>
</gene>
<name>A0A2K3K5N5_TRIPR</name>
<dbReference type="Proteomes" id="UP000236291">
    <property type="component" value="Unassembled WGS sequence"/>
</dbReference>
<dbReference type="EMBL" id="ASHM01085702">
    <property type="protein sequence ID" value="PNX61603.1"/>
    <property type="molecule type" value="Genomic_DNA"/>
</dbReference>
<keyword evidence="1" id="KW-0472">Membrane</keyword>
<organism evidence="2 3">
    <name type="scientific">Trifolium pratense</name>
    <name type="common">Red clover</name>
    <dbReference type="NCBI Taxonomy" id="57577"/>
    <lineage>
        <taxon>Eukaryota</taxon>
        <taxon>Viridiplantae</taxon>
        <taxon>Streptophyta</taxon>
        <taxon>Embryophyta</taxon>
        <taxon>Tracheophyta</taxon>
        <taxon>Spermatophyta</taxon>
        <taxon>Magnoliopsida</taxon>
        <taxon>eudicotyledons</taxon>
        <taxon>Gunneridae</taxon>
        <taxon>Pentapetalae</taxon>
        <taxon>rosids</taxon>
        <taxon>fabids</taxon>
        <taxon>Fabales</taxon>
        <taxon>Fabaceae</taxon>
        <taxon>Papilionoideae</taxon>
        <taxon>50 kb inversion clade</taxon>
        <taxon>NPAAA clade</taxon>
        <taxon>Hologalegina</taxon>
        <taxon>IRL clade</taxon>
        <taxon>Trifolieae</taxon>
        <taxon>Trifolium</taxon>
    </lineage>
</organism>
<sequence>MLKGTKNLTTRTHSQSFYGIIIAGFWTFMFSAASIRGARHGFSCTFNRILLKGFKLPTASPDVAAILRMRTAAQPHQTAIAV</sequence>
<feature type="transmembrane region" description="Helical" evidence="1">
    <location>
        <begin position="16"/>
        <end position="35"/>
    </location>
</feature>
<evidence type="ECO:0000256" key="1">
    <source>
        <dbReference type="SAM" id="Phobius"/>
    </source>
</evidence>
<keyword evidence="1" id="KW-0812">Transmembrane</keyword>
<reference evidence="2 3" key="1">
    <citation type="journal article" date="2014" name="Am. J. Bot.">
        <title>Genome assembly and annotation for red clover (Trifolium pratense; Fabaceae).</title>
        <authorList>
            <person name="Istvanek J."/>
            <person name="Jaros M."/>
            <person name="Krenek A."/>
            <person name="Repkova J."/>
        </authorList>
    </citation>
    <scope>NUCLEOTIDE SEQUENCE [LARGE SCALE GENOMIC DNA]</scope>
    <source>
        <strain evidence="3">cv. Tatra</strain>
        <tissue evidence="2">Young leaves</tissue>
    </source>
</reference>